<reference evidence="1 2" key="1">
    <citation type="submission" date="2015-12" db="EMBL/GenBank/DDBJ databases">
        <title>Draft genome sequence of Moniliophthora roreri, the causal agent of frosty pod rot of cacao.</title>
        <authorList>
            <person name="Aime M.C."/>
            <person name="Diaz-Valderrama J.R."/>
            <person name="Kijpornyongpan T."/>
            <person name="Phillips-Mora W."/>
        </authorList>
    </citation>
    <scope>NUCLEOTIDE SEQUENCE [LARGE SCALE GENOMIC DNA]</scope>
    <source>
        <strain evidence="1 2">MCA 2952</strain>
    </source>
</reference>
<evidence type="ECO:0000313" key="2">
    <source>
        <dbReference type="Proteomes" id="UP000054988"/>
    </source>
</evidence>
<accession>A0A0W0EV56</accession>
<gene>
    <name evidence="1" type="ORF">WG66_19549</name>
</gene>
<organism evidence="1 2">
    <name type="scientific">Moniliophthora roreri</name>
    <name type="common">Frosty pod rot fungus</name>
    <name type="synonym">Monilia roreri</name>
    <dbReference type="NCBI Taxonomy" id="221103"/>
    <lineage>
        <taxon>Eukaryota</taxon>
        <taxon>Fungi</taxon>
        <taxon>Dikarya</taxon>
        <taxon>Basidiomycota</taxon>
        <taxon>Agaricomycotina</taxon>
        <taxon>Agaricomycetes</taxon>
        <taxon>Agaricomycetidae</taxon>
        <taxon>Agaricales</taxon>
        <taxon>Marasmiineae</taxon>
        <taxon>Marasmiaceae</taxon>
        <taxon>Moniliophthora</taxon>
    </lineage>
</organism>
<dbReference type="AlphaFoldDB" id="A0A0W0EV56"/>
<evidence type="ECO:0000313" key="1">
    <source>
        <dbReference type="EMBL" id="KTB27877.1"/>
    </source>
</evidence>
<dbReference type="Proteomes" id="UP000054988">
    <property type="component" value="Unassembled WGS sequence"/>
</dbReference>
<proteinExistence type="predicted"/>
<dbReference type="EMBL" id="LATX01002516">
    <property type="protein sequence ID" value="KTB27877.1"/>
    <property type="molecule type" value="Genomic_DNA"/>
</dbReference>
<sequence>MSRSLPQLQARSVAKQVIVVIYTESLNSRGLMVA</sequence>
<protein>
    <submittedName>
        <fullName evidence="1">Uncharacterized protein</fullName>
    </submittedName>
</protein>
<name>A0A0W0EV56_MONRR</name>
<comment type="caution">
    <text evidence="1">The sequence shown here is derived from an EMBL/GenBank/DDBJ whole genome shotgun (WGS) entry which is preliminary data.</text>
</comment>